<comment type="subcellular location">
    <subcellularLocation>
        <location evidence="1 8">Cell membrane</location>
        <topology evidence="1 8">Multi-pass membrane protein</topology>
    </subcellularLocation>
</comment>
<feature type="transmembrane region" description="Helical" evidence="8">
    <location>
        <begin position="106"/>
        <end position="126"/>
    </location>
</feature>
<sequence length="268" mass="28513">MNRDKRITLGLILLTLFLIAALFAPLLAPYDPFDQQLKEGLAPPSAEHPLGQDKLGRDLLSRILYGARISLWVGVATVTISLTIGCLVGAMAGFFGGWLDELFMRLVDIFLAFPGILLAIALAAVLGPSLRNVIIALSVMGWVGYARLVRGQILVVRELDYVAAARALGAGPLRIITRHLFPNIAAPIIVEATFGIAGAIVTEASLSFLGLGVTPPTPSWGAMLSDGRSFLLLAPHLTAVPGLAIMSVVMALNLLGDGLRDRMDVKSR</sequence>
<comment type="caution">
    <text evidence="10">The sequence shown here is derived from an EMBL/GenBank/DDBJ whole genome shotgun (WGS) entry which is preliminary data.</text>
</comment>
<dbReference type="AlphaFoldDB" id="A0A7X6I915"/>
<dbReference type="InterPro" id="IPR053385">
    <property type="entry name" value="ABC_transport_permease"/>
</dbReference>
<dbReference type="InterPro" id="IPR035906">
    <property type="entry name" value="MetI-like_sf"/>
</dbReference>
<evidence type="ECO:0000256" key="2">
    <source>
        <dbReference type="ARBA" id="ARBA00022448"/>
    </source>
</evidence>
<feature type="transmembrane region" description="Helical" evidence="8">
    <location>
        <begin position="132"/>
        <end position="149"/>
    </location>
</feature>
<evidence type="ECO:0000256" key="1">
    <source>
        <dbReference type="ARBA" id="ARBA00004651"/>
    </source>
</evidence>
<reference evidence="10 11" key="1">
    <citation type="journal article" date="2020" name="Nature">
        <title>Bacterial chemolithoautotrophy via manganese oxidation.</title>
        <authorList>
            <person name="Yu H."/>
            <person name="Leadbetter J.R."/>
        </authorList>
    </citation>
    <scope>NUCLEOTIDE SEQUENCE [LARGE SCALE GENOMIC DNA]</scope>
    <source>
        <strain evidence="10 11">Mn-1</strain>
    </source>
</reference>
<evidence type="ECO:0000256" key="5">
    <source>
        <dbReference type="ARBA" id="ARBA00022989"/>
    </source>
</evidence>
<evidence type="ECO:0000313" key="11">
    <source>
        <dbReference type="Proteomes" id="UP000534783"/>
    </source>
</evidence>
<dbReference type="Gene3D" id="1.10.3720.10">
    <property type="entry name" value="MetI-like"/>
    <property type="match status" value="1"/>
</dbReference>
<feature type="transmembrane region" description="Helical" evidence="8">
    <location>
        <begin position="69"/>
        <end position="94"/>
    </location>
</feature>
<dbReference type="InterPro" id="IPR050366">
    <property type="entry name" value="BP-dependent_transpt_permease"/>
</dbReference>
<keyword evidence="3" id="KW-1003">Cell membrane</keyword>
<dbReference type="Pfam" id="PF00528">
    <property type="entry name" value="BPD_transp_1"/>
    <property type="match status" value="1"/>
</dbReference>
<keyword evidence="4 8" id="KW-0812">Transmembrane</keyword>
<feature type="transmembrane region" description="Helical" evidence="8">
    <location>
        <begin position="7"/>
        <end position="28"/>
    </location>
</feature>
<keyword evidence="2 8" id="KW-0813">Transport</keyword>
<evidence type="ECO:0000256" key="8">
    <source>
        <dbReference type="RuleBase" id="RU363032"/>
    </source>
</evidence>
<evidence type="ECO:0000256" key="6">
    <source>
        <dbReference type="ARBA" id="ARBA00023136"/>
    </source>
</evidence>
<evidence type="ECO:0000313" key="10">
    <source>
        <dbReference type="EMBL" id="NKE69221.1"/>
    </source>
</evidence>
<feature type="transmembrane region" description="Helical" evidence="8">
    <location>
        <begin position="184"/>
        <end position="210"/>
    </location>
</feature>
<dbReference type="NCBIfam" id="NF045474">
    <property type="entry name" value="Opp2C"/>
    <property type="match status" value="1"/>
</dbReference>
<dbReference type="GO" id="GO:0055085">
    <property type="term" value="P:transmembrane transport"/>
    <property type="evidence" value="ECO:0007669"/>
    <property type="project" value="InterPro"/>
</dbReference>
<dbReference type="CDD" id="cd06261">
    <property type="entry name" value="TM_PBP2"/>
    <property type="match status" value="1"/>
</dbReference>
<proteinExistence type="inferred from homology"/>
<dbReference type="Pfam" id="PF12911">
    <property type="entry name" value="OppC_N"/>
    <property type="match status" value="1"/>
</dbReference>
<evidence type="ECO:0000256" key="7">
    <source>
        <dbReference type="ARBA" id="ARBA00024202"/>
    </source>
</evidence>
<keyword evidence="5 8" id="KW-1133">Transmembrane helix</keyword>
<dbReference type="GO" id="GO:0005886">
    <property type="term" value="C:plasma membrane"/>
    <property type="evidence" value="ECO:0007669"/>
    <property type="project" value="UniProtKB-SubCell"/>
</dbReference>
<dbReference type="PROSITE" id="PS50928">
    <property type="entry name" value="ABC_TM1"/>
    <property type="match status" value="1"/>
</dbReference>
<dbReference type="RefSeq" id="WP_168057539.1">
    <property type="nucleotide sequence ID" value="NZ_VTOW01000001.1"/>
</dbReference>
<comment type="similarity">
    <text evidence="7">Belongs to the binding-protein-dependent transport system permease family. OppBC subfamily.</text>
</comment>
<feature type="domain" description="ABC transmembrane type-1" evidence="9">
    <location>
        <begin position="67"/>
        <end position="256"/>
    </location>
</feature>
<dbReference type="InterPro" id="IPR025966">
    <property type="entry name" value="OppC_N"/>
</dbReference>
<organism evidence="10 11">
    <name type="scientific">Candidatus Manganitrophus noduliformans</name>
    <dbReference type="NCBI Taxonomy" id="2606439"/>
    <lineage>
        <taxon>Bacteria</taxon>
        <taxon>Pseudomonadati</taxon>
        <taxon>Nitrospirota</taxon>
        <taxon>Nitrospiria</taxon>
        <taxon>Candidatus Troglogloeales</taxon>
        <taxon>Candidatus Manganitrophaceae</taxon>
        <taxon>Candidatus Manganitrophus</taxon>
    </lineage>
</organism>
<name>A0A7X6I915_9BACT</name>
<gene>
    <name evidence="10" type="ORF">MNODULE_00445</name>
</gene>
<dbReference type="PANTHER" id="PTHR43386">
    <property type="entry name" value="OLIGOPEPTIDE TRANSPORT SYSTEM PERMEASE PROTEIN APPC"/>
    <property type="match status" value="1"/>
</dbReference>
<evidence type="ECO:0000256" key="4">
    <source>
        <dbReference type="ARBA" id="ARBA00022692"/>
    </source>
</evidence>
<feature type="transmembrane region" description="Helical" evidence="8">
    <location>
        <begin position="230"/>
        <end position="256"/>
    </location>
</feature>
<keyword evidence="6 8" id="KW-0472">Membrane</keyword>
<dbReference type="SUPFAM" id="SSF161098">
    <property type="entry name" value="MetI-like"/>
    <property type="match status" value="1"/>
</dbReference>
<evidence type="ECO:0000259" key="9">
    <source>
        <dbReference type="PROSITE" id="PS50928"/>
    </source>
</evidence>
<accession>A0A7X6I915</accession>
<dbReference type="PANTHER" id="PTHR43386:SF1">
    <property type="entry name" value="D,D-DIPEPTIDE TRANSPORT SYSTEM PERMEASE PROTEIN DDPC-RELATED"/>
    <property type="match status" value="1"/>
</dbReference>
<keyword evidence="11" id="KW-1185">Reference proteome</keyword>
<protein>
    <submittedName>
        <fullName evidence="10">ABC transporter permease</fullName>
    </submittedName>
</protein>
<dbReference type="InterPro" id="IPR000515">
    <property type="entry name" value="MetI-like"/>
</dbReference>
<dbReference type="EMBL" id="VTOW01000001">
    <property type="protein sequence ID" value="NKE69221.1"/>
    <property type="molecule type" value="Genomic_DNA"/>
</dbReference>
<dbReference type="Proteomes" id="UP000534783">
    <property type="component" value="Unassembled WGS sequence"/>
</dbReference>
<evidence type="ECO:0000256" key="3">
    <source>
        <dbReference type="ARBA" id="ARBA00022475"/>
    </source>
</evidence>